<comment type="caution">
    <text evidence="10">The sequence shown here is derived from an EMBL/GenBank/DDBJ whole genome shotgun (WGS) entry which is preliminary data.</text>
</comment>
<keyword evidence="3" id="KW-0732">Signal</keyword>
<dbReference type="SUPFAM" id="SSF51126">
    <property type="entry name" value="Pectin lyase-like"/>
    <property type="match status" value="1"/>
</dbReference>
<proteinExistence type="predicted"/>
<evidence type="ECO:0000256" key="3">
    <source>
        <dbReference type="ARBA" id="ARBA00022729"/>
    </source>
</evidence>
<dbReference type="SUPFAM" id="SSF52058">
    <property type="entry name" value="L domain-like"/>
    <property type="match status" value="1"/>
</dbReference>
<dbReference type="CDD" id="cd23509">
    <property type="entry name" value="Gnk2-like"/>
    <property type="match status" value="1"/>
</dbReference>
<dbReference type="PROSITE" id="PS51473">
    <property type="entry name" value="GNK2"/>
    <property type="match status" value="1"/>
</dbReference>
<dbReference type="InterPro" id="IPR001611">
    <property type="entry name" value="Leu-rich_rpt"/>
</dbReference>
<dbReference type="InterPro" id="IPR002902">
    <property type="entry name" value="GNK2"/>
</dbReference>
<sequence length="535" mass="59909">MPRCRLGYVHVVNNDFTQWEMYAIGGSANPTINSQGNRYTAPSNPDAKEICFYRQLNDNQLIGQIPDELGKLEHLFELNLANNHLEGSIPLNISSCTALNKFNVHGNHLNGSIPLSFSTLESLTYLDLSSNNFSGHVPGSVGYLEQHLLTLNLSHNSLQGPLPAEFENLRSIQPKEESANHLPLHVKEVCTMEFKGLKSLINFVNNVSKMQHANYLKLSVGQTICYLVRYSNTLFFSTMSCEPRLTVINIGEEFLLRDGARGIESKWETTLAHKEPIDSILHAILMRDFAIGGIGRHVREEGGVENTMNGLFMCQGGLPFRLCEKCILSAIHLIFPGCNSFQEAVICQCRPDSSTGDCRDYLEDIIGQYLLVSLEKRGGRVLYPSCNLRFELFQFFWVLDQTQSSAPWKFPYHFTQTPSASLGDSVDHGQPRSARHSREEQGVGVTNGALIVRNHGLLDQQDREETSTERKGKESEERKFRPATHNMDLSENELIGPIPPILGNLSFTAKLYLHGNMITGPIPPELGNMSRLSYL</sequence>
<protein>
    <recommendedName>
        <fullName evidence="9">Gnk2-homologous domain-containing protein</fullName>
    </recommendedName>
</protein>
<name>A0AAN9MSK2_PHACN</name>
<dbReference type="PANTHER" id="PTHR48053">
    <property type="entry name" value="LEUCINE RICH REPEAT FAMILY PROTEIN, EXPRESSED"/>
    <property type="match status" value="1"/>
</dbReference>
<dbReference type="FunFam" id="3.80.10.10:FF:000041">
    <property type="entry name" value="LRR receptor-like serine/threonine-protein kinase ERECTA"/>
    <property type="match status" value="1"/>
</dbReference>
<keyword evidence="11" id="KW-1185">Reference proteome</keyword>
<dbReference type="Gene3D" id="3.30.430.20">
    <property type="entry name" value="Gnk2 domain, C-X8-C-X2-C motif"/>
    <property type="match status" value="1"/>
</dbReference>
<dbReference type="InterPro" id="IPR032675">
    <property type="entry name" value="LRR_dom_sf"/>
</dbReference>
<dbReference type="PANTHER" id="PTHR48053:SF32">
    <property type="entry name" value="LEUCINE RICH REPEAT FAMILY PROTEIN, EXPRESSED"/>
    <property type="match status" value="1"/>
</dbReference>
<dbReference type="Proteomes" id="UP001374584">
    <property type="component" value="Unassembled WGS sequence"/>
</dbReference>
<dbReference type="Gene3D" id="3.80.10.10">
    <property type="entry name" value="Ribonuclease Inhibitor"/>
    <property type="match status" value="2"/>
</dbReference>
<evidence type="ECO:0000256" key="1">
    <source>
        <dbReference type="ARBA" id="ARBA00004479"/>
    </source>
</evidence>
<keyword evidence="2" id="KW-0433">Leucine-rich repeat</keyword>
<evidence type="ECO:0000256" key="4">
    <source>
        <dbReference type="ARBA" id="ARBA00022737"/>
    </source>
</evidence>
<dbReference type="AlphaFoldDB" id="A0AAN9MSK2"/>
<evidence type="ECO:0000256" key="8">
    <source>
        <dbReference type="SAM" id="MobiDB-lite"/>
    </source>
</evidence>
<feature type="region of interest" description="Disordered" evidence="8">
    <location>
        <begin position="421"/>
        <end position="441"/>
    </location>
</feature>
<dbReference type="InterPro" id="IPR011050">
    <property type="entry name" value="Pectin_lyase_fold/virulence"/>
</dbReference>
<dbReference type="Pfam" id="PF00560">
    <property type="entry name" value="LRR_1"/>
    <property type="match status" value="4"/>
</dbReference>
<gene>
    <name evidence="10" type="ORF">VNO80_17116</name>
</gene>
<feature type="compositionally biased region" description="Basic and acidic residues" evidence="8">
    <location>
        <begin position="460"/>
        <end position="480"/>
    </location>
</feature>
<evidence type="ECO:0000313" key="10">
    <source>
        <dbReference type="EMBL" id="KAK7357819.1"/>
    </source>
</evidence>
<feature type="compositionally biased region" description="Basic and acidic residues" evidence="8">
    <location>
        <begin position="425"/>
        <end position="441"/>
    </location>
</feature>
<comment type="subcellular location">
    <subcellularLocation>
        <location evidence="1">Membrane</location>
        <topology evidence="1">Single-pass type I membrane protein</topology>
    </subcellularLocation>
</comment>
<evidence type="ECO:0000256" key="2">
    <source>
        <dbReference type="ARBA" id="ARBA00022614"/>
    </source>
</evidence>
<keyword evidence="4" id="KW-0677">Repeat</keyword>
<reference evidence="10 11" key="1">
    <citation type="submission" date="2024-01" db="EMBL/GenBank/DDBJ databases">
        <title>The genomes of 5 underutilized Papilionoideae crops provide insights into root nodulation and disease resistanc.</title>
        <authorList>
            <person name="Jiang F."/>
        </authorList>
    </citation>
    <scope>NUCLEOTIDE SEQUENCE [LARGE SCALE GENOMIC DNA]</scope>
    <source>
        <strain evidence="10">JINMINGXINNONG_FW02</strain>
        <tissue evidence="10">Leaves</tissue>
    </source>
</reference>
<keyword evidence="7" id="KW-0325">Glycoprotein</keyword>
<evidence type="ECO:0000256" key="5">
    <source>
        <dbReference type="ARBA" id="ARBA00023136"/>
    </source>
</evidence>
<organism evidence="10 11">
    <name type="scientific">Phaseolus coccineus</name>
    <name type="common">Scarlet runner bean</name>
    <name type="synonym">Phaseolus multiflorus</name>
    <dbReference type="NCBI Taxonomy" id="3886"/>
    <lineage>
        <taxon>Eukaryota</taxon>
        <taxon>Viridiplantae</taxon>
        <taxon>Streptophyta</taxon>
        <taxon>Embryophyta</taxon>
        <taxon>Tracheophyta</taxon>
        <taxon>Spermatophyta</taxon>
        <taxon>Magnoliopsida</taxon>
        <taxon>eudicotyledons</taxon>
        <taxon>Gunneridae</taxon>
        <taxon>Pentapetalae</taxon>
        <taxon>rosids</taxon>
        <taxon>fabids</taxon>
        <taxon>Fabales</taxon>
        <taxon>Fabaceae</taxon>
        <taxon>Papilionoideae</taxon>
        <taxon>50 kb inversion clade</taxon>
        <taxon>NPAAA clade</taxon>
        <taxon>indigoferoid/millettioid clade</taxon>
        <taxon>Phaseoleae</taxon>
        <taxon>Phaseolus</taxon>
    </lineage>
</organism>
<keyword evidence="5" id="KW-0472">Membrane</keyword>
<evidence type="ECO:0000256" key="7">
    <source>
        <dbReference type="ARBA" id="ARBA00023180"/>
    </source>
</evidence>
<accession>A0AAN9MSK2</accession>
<dbReference type="InterPro" id="IPR051716">
    <property type="entry name" value="Plant_RL_S/T_kinase"/>
</dbReference>
<evidence type="ECO:0000256" key="6">
    <source>
        <dbReference type="ARBA" id="ARBA00023170"/>
    </source>
</evidence>
<dbReference type="EMBL" id="JAYMYR010000006">
    <property type="protein sequence ID" value="KAK7357819.1"/>
    <property type="molecule type" value="Genomic_DNA"/>
</dbReference>
<dbReference type="GO" id="GO:0016020">
    <property type="term" value="C:membrane"/>
    <property type="evidence" value="ECO:0007669"/>
    <property type="project" value="UniProtKB-SubCell"/>
</dbReference>
<keyword evidence="6" id="KW-0675">Receptor</keyword>
<evidence type="ECO:0000259" key="9">
    <source>
        <dbReference type="PROSITE" id="PS51473"/>
    </source>
</evidence>
<evidence type="ECO:0000313" key="11">
    <source>
        <dbReference type="Proteomes" id="UP001374584"/>
    </source>
</evidence>
<dbReference type="InterPro" id="IPR038408">
    <property type="entry name" value="GNK2_sf"/>
</dbReference>
<feature type="region of interest" description="Disordered" evidence="8">
    <location>
        <begin position="456"/>
        <end position="488"/>
    </location>
</feature>
<feature type="domain" description="Gnk2-homologous" evidence="9">
    <location>
        <begin position="293"/>
        <end position="395"/>
    </location>
</feature>